<evidence type="ECO:0000256" key="4">
    <source>
        <dbReference type="ARBA" id="ARBA00022771"/>
    </source>
</evidence>
<evidence type="ECO:0000256" key="9">
    <source>
        <dbReference type="SAM" id="MobiDB-lite"/>
    </source>
</evidence>
<gene>
    <name evidence="11" type="ORF">KPH14_002506</name>
</gene>
<dbReference type="GO" id="GO:0000981">
    <property type="term" value="F:DNA-binding transcription factor activity, RNA polymerase II-specific"/>
    <property type="evidence" value="ECO:0007669"/>
    <property type="project" value="TreeGrafter"/>
</dbReference>
<dbReference type="PROSITE" id="PS50157">
    <property type="entry name" value="ZINC_FINGER_C2H2_2"/>
    <property type="match status" value="8"/>
</dbReference>
<dbReference type="EMBL" id="JAIFRP010000023">
    <property type="protein sequence ID" value="KAK2584910.1"/>
    <property type="molecule type" value="Genomic_DNA"/>
</dbReference>
<feature type="domain" description="C2H2-type" evidence="10">
    <location>
        <begin position="643"/>
        <end position="668"/>
    </location>
</feature>
<keyword evidence="2" id="KW-0479">Metal-binding</keyword>
<dbReference type="Proteomes" id="UP001258017">
    <property type="component" value="Unassembled WGS sequence"/>
</dbReference>
<dbReference type="Gene3D" id="3.30.160.60">
    <property type="entry name" value="Classic Zinc Finger"/>
    <property type="match status" value="5"/>
</dbReference>
<evidence type="ECO:0000256" key="8">
    <source>
        <dbReference type="SAM" id="Coils"/>
    </source>
</evidence>
<keyword evidence="6" id="KW-0539">Nucleus</keyword>
<feature type="domain" description="C2H2-type" evidence="10">
    <location>
        <begin position="357"/>
        <end position="377"/>
    </location>
</feature>
<dbReference type="InterPro" id="IPR013087">
    <property type="entry name" value="Znf_C2H2_type"/>
</dbReference>
<keyword evidence="3" id="KW-0677">Repeat</keyword>
<dbReference type="PANTHER" id="PTHR24381:SF393">
    <property type="entry name" value="CHROMATIN-LINKED ADAPTOR FOR MSL PROTEINS, ISOFORM B"/>
    <property type="match status" value="1"/>
</dbReference>
<protein>
    <recommendedName>
        <fullName evidence="10">C2H2-type domain-containing protein</fullName>
    </recommendedName>
</protein>
<feature type="domain" description="C2H2-type" evidence="10">
    <location>
        <begin position="52"/>
        <end position="79"/>
    </location>
</feature>
<evidence type="ECO:0000256" key="6">
    <source>
        <dbReference type="ARBA" id="ARBA00023242"/>
    </source>
</evidence>
<dbReference type="Pfam" id="PF00096">
    <property type="entry name" value="zf-C2H2"/>
    <property type="match status" value="7"/>
</dbReference>
<feature type="coiled-coil region" evidence="8">
    <location>
        <begin position="372"/>
        <end position="399"/>
    </location>
</feature>
<keyword evidence="8" id="KW-0175">Coiled coil</keyword>
<feature type="domain" description="C2H2-type" evidence="10">
    <location>
        <begin position="501"/>
        <end position="528"/>
    </location>
</feature>
<evidence type="ECO:0000256" key="2">
    <source>
        <dbReference type="ARBA" id="ARBA00022723"/>
    </source>
</evidence>
<keyword evidence="5" id="KW-0862">Zinc</keyword>
<evidence type="ECO:0000256" key="7">
    <source>
        <dbReference type="PROSITE-ProRule" id="PRU00042"/>
    </source>
</evidence>
<evidence type="ECO:0000256" key="1">
    <source>
        <dbReference type="ARBA" id="ARBA00004123"/>
    </source>
</evidence>
<evidence type="ECO:0000313" key="11">
    <source>
        <dbReference type="EMBL" id="KAK2584910.1"/>
    </source>
</evidence>
<keyword evidence="12" id="KW-1185">Reference proteome</keyword>
<feature type="region of interest" description="Disordered" evidence="9">
    <location>
        <begin position="27"/>
        <end position="47"/>
    </location>
</feature>
<feature type="domain" description="C2H2-type" evidence="10">
    <location>
        <begin position="471"/>
        <end position="498"/>
    </location>
</feature>
<dbReference type="GO" id="GO:0008270">
    <property type="term" value="F:zinc ion binding"/>
    <property type="evidence" value="ECO:0007669"/>
    <property type="project" value="UniProtKB-KW"/>
</dbReference>
<reference evidence="11" key="1">
    <citation type="submission" date="2021-08" db="EMBL/GenBank/DDBJ databases">
        <authorList>
            <person name="Misof B."/>
            <person name="Oliver O."/>
            <person name="Podsiadlowski L."/>
            <person name="Donath A."/>
            <person name="Peters R."/>
            <person name="Mayer C."/>
            <person name="Rust J."/>
            <person name="Gunkel S."/>
            <person name="Lesny P."/>
            <person name="Martin S."/>
            <person name="Oeyen J.P."/>
            <person name="Petersen M."/>
            <person name="Panagiotis P."/>
            <person name="Wilbrandt J."/>
            <person name="Tanja T."/>
        </authorList>
    </citation>
    <scope>NUCLEOTIDE SEQUENCE</scope>
    <source>
        <strain evidence="11">GBR_01_08_01A</strain>
        <tissue evidence="11">Thorax + abdomen</tissue>
    </source>
</reference>
<dbReference type="GO" id="GO:0000977">
    <property type="term" value="F:RNA polymerase II transcription regulatory region sequence-specific DNA binding"/>
    <property type="evidence" value="ECO:0007669"/>
    <property type="project" value="TreeGrafter"/>
</dbReference>
<feature type="domain" description="C2H2-type" evidence="10">
    <location>
        <begin position="614"/>
        <end position="641"/>
    </location>
</feature>
<proteinExistence type="predicted"/>
<keyword evidence="4 7" id="KW-0863">Zinc-finger</keyword>
<dbReference type="AlphaFoldDB" id="A0AAD9RS65"/>
<evidence type="ECO:0000256" key="5">
    <source>
        <dbReference type="ARBA" id="ARBA00022833"/>
    </source>
</evidence>
<feature type="domain" description="C2H2-type" evidence="10">
    <location>
        <begin position="249"/>
        <end position="271"/>
    </location>
</feature>
<dbReference type="InterPro" id="IPR036236">
    <property type="entry name" value="Znf_C2H2_sf"/>
</dbReference>
<comment type="subcellular location">
    <subcellularLocation>
        <location evidence="1">Nucleus</location>
    </subcellularLocation>
</comment>
<dbReference type="Pfam" id="PF12874">
    <property type="entry name" value="zf-met"/>
    <property type="match status" value="1"/>
</dbReference>
<dbReference type="SUPFAM" id="SSF57667">
    <property type="entry name" value="beta-beta-alpha zinc fingers"/>
    <property type="match status" value="4"/>
</dbReference>
<sequence>MLLSRDIQHLQDNSELSWSRGYVSASYNKSSSGQRSHQQRRRDSKDNAEAKYVCNRCGKTYKATTSLSRHKRLECGVVPCEVCPICDRRFKHRFVLNSHIVGCQRKLRHIMQKRSDSPYLPEDRDEYESIDQELSTGQLRSQTSFQTRPIYRGQATPTEDQCFVCGECGDHVDLTEWFIKQEEAYGIPQSFFEMVAGYEDASFKVVDEHRRRNSKTATVICEECGKSFSRLDSLRRHEKLYCRVKGERVFCRFCGKKFVRAFSLVAHIQSHCVLSSKFCVVELSSSRSRSIDFLITMDFNGDNAKASIEENHEEDSEICEVPFHGQLTMNYLLCDSSILNPVEPSIVQRSTKSCQQFRCDGCGRTYTRVDSLKRHQQKCDDLLASLQDRQENLERLQQQEYSCNQCGNTEETTEYDALWMLERKARSICEDQESFLPMKSKRGASESAGPSYPIAQLYGGDSYIAVLQAQYVCTDCGKKYKWQDSLKRHQRVDCGNKEKKFSCHMCDRKFKYRYELKNHITAHHKRKYSPSAAIEWYYQYQTLYLRLMAENQMAESGSCPAGSACPAEQVSKTNDSKELANSLEKVVLEPALNILDANPQGNYGTMNIRDSTGYSCPRCGNAYTRPHSLNRHIRFECGVEPQFECPICHKKSKHKHNLLLHMRTHQKP</sequence>
<reference evidence="11" key="2">
    <citation type="journal article" date="2023" name="Commun. Biol.">
        <title>Intrasexual cuticular hydrocarbon dimorphism in a wasp sheds light on hydrocarbon biosynthesis genes in Hymenoptera.</title>
        <authorList>
            <person name="Moris V.C."/>
            <person name="Podsiadlowski L."/>
            <person name="Martin S."/>
            <person name="Oeyen J.P."/>
            <person name="Donath A."/>
            <person name="Petersen M."/>
            <person name="Wilbrandt J."/>
            <person name="Misof B."/>
            <person name="Liedtke D."/>
            <person name="Thamm M."/>
            <person name="Scheiner R."/>
            <person name="Schmitt T."/>
            <person name="Niehuis O."/>
        </authorList>
    </citation>
    <scope>NUCLEOTIDE SEQUENCE</scope>
    <source>
        <strain evidence="11">GBR_01_08_01A</strain>
    </source>
</reference>
<dbReference type="GO" id="GO:0005634">
    <property type="term" value="C:nucleus"/>
    <property type="evidence" value="ECO:0007669"/>
    <property type="project" value="UniProtKB-SubCell"/>
</dbReference>
<evidence type="ECO:0000256" key="3">
    <source>
        <dbReference type="ARBA" id="ARBA00022737"/>
    </source>
</evidence>
<dbReference type="SMART" id="SM00355">
    <property type="entry name" value="ZnF_C2H2"/>
    <property type="match status" value="9"/>
</dbReference>
<organism evidence="11 12">
    <name type="scientific">Odynerus spinipes</name>
    <dbReference type="NCBI Taxonomy" id="1348599"/>
    <lineage>
        <taxon>Eukaryota</taxon>
        <taxon>Metazoa</taxon>
        <taxon>Ecdysozoa</taxon>
        <taxon>Arthropoda</taxon>
        <taxon>Hexapoda</taxon>
        <taxon>Insecta</taxon>
        <taxon>Pterygota</taxon>
        <taxon>Neoptera</taxon>
        <taxon>Endopterygota</taxon>
        <taxon>Hymenoptera</taxon>
        <taxon>Apocrita</taxon>
        <taxon>Aculeata</taxon>
        <taxon>Vespoidea</taxon>
        <taxon>Vespidae</taxon>
        <taxon>Eumeninae</taxon>
        <taxon>Odynerus</taxon>
    </lineage>
</organism>
<feature type="domain" description="C2H2-type" evidence="10">
    <location>
        <begin position="219"/>
        <end position="246"/>
    </location>
</feature>
<accession>A0AAD9RS65</accession>
<evidence type="ECO:0000259" key="10">
    <source>
        <dbReference type="PROSITE" id="PS50157"/>
    </source>
</evidence>
<comment type="caution">
    <text evidence="11">The sequence shown here is derived from an EMBL/GenBank/DDBJ whole genome shotgun (WGS) entry which is preliminary data.</text>
</comment>
<dbReference type="PROSITE" id="PS00028">
    <property type="entry name" value="ZINC_FINGER_C2H2_1"/>
    <property type="match status" value="2"/>
</dbReference>
<dbReference type="PANTHER" id="PTHR24381">
    <property type="entry name" value="ZINC FINGER PROTEIN"/>
    <property type="match status" value="1"/>
</dbReference>
<name>A0AAD9RS65_9HYME</name>
<evidence type="ECO:0000313" key="12">
    <source>
        <dbReference type="Proteomes" id="UP001258017"/>
    </source>
</evidence>